<protein>
    <submittedName>
        <fullName evidence="1">Uncharacterized protein</fullName>
    </submittedName>
</protein>
<organism evidence="1 2">
    <name type="scientific">Leptotrichia wadei (strain F0279)</name>
    <dbReference type="NCBI Taxonomy" id="888055"/>
    <lineage>
        <taxon>Bacteria</taxon>
        <taxon>Fusobacteriati</taxon>
        <taxon>Fusobacteriota</taxon>
        <taxon>Fusobacteriia</taxon>
        <taxon>Fusobacteriales</taxon>
        <taxon>Leptotrichiaceae</taxon>
        <taxon>Leptotrichia</taxon>
    </lineage>
</organism>
<dbReference type="PATRIC" id="fig|888055.3.peg.1559"/>
<proteinExistence type="predicted"/>
<dbReference type="Proteomes" id="UP000016626">
    <property type="component" value="Unassembled WGS sequence"/>
</dbReference>
<dbReference type="EMBL" id="AWVM01000089">
    <property type="protein sequence ID" value="ERK48759.1"/>
    <property type="molecule type" value="Genomic_DNA"/>
</dbReference>
<evidence type="ECO:0000313" key="2">
    <source>
        <dbReference type="Proteomes" id="UP000016626"/>
    </source>
</evidence>
<evidence type="ECO:0000313" key="1">
    <source>
        <dbReference type="EMBL" id="ERK48759.1"/>
    </source>
</evidence>
<comment type="caution">
    <text evidence="1">The sequence shown here is derived from an EMBL/GenBank/DDBJ whole genome shotgun (WGS) entry which is preliminary data.</text>
</comment>
<reference evidence="1 2" key="1">
    <citation type="submission" date="2013-06" db="EMBL/GenBank/DDBJ databases">
        <authorList>
            <person name="Weinstock G."/>
            <person name="Sodergren E."/>
            <person name="Lobos E.A."/>
            <person name="Fulton L."/>
            <person name="Fulton R."/>
            <person name="Courtney L."/>
            <person name="Fronick C."/>
            <person name="O'Laughlin M."/>
            <person name="Godfrey J."/>
            <person name="Wilson R.M."/>
            <person name="Miner T."/>
            <person name="Farmer C."/>
            <person name="Delehaunty K."/>
            <person name="Cordes M."/>
            <person name="Minx P."/>
            <person name="Tomlinson C."/>
            <person name="Chen J."/>
            <person name="Wollam A."/>
            <person name="Pepin K.H."/>
            <person name="Bhonagiri V."/>
            <person name="Zhang X."/>
            <person name="Warren W."/>
            <person name="Mitreva M."/>
            <person name="Mardis E.R."/>
            <person name="Wilson R.K."/>
        </authorList>
    </citation>
    <scope>NUCLEOTIDE SEQUENCE [LARGE SCALE GENOMIC DNA]</scope>
    <source>
        <strain evidence="1 2">F0279</strain>
    </source>
</reference>
<gene>
    <name evidence="1" type="ORF">HMPREF9015_01632</name>
</gene>
<accession>U2PYE2</accession>
<name>U2PYE2_LEPWF</name>
<sequence>MFYLKNTIINYIKTIEIFKKVEKREKIKMRIKKIKENFFENLKMNKYDFLVNAINEIGNFPYIMSGIYLNNEKTRSGEYQGLSINIGWNDEDETALYISEYENEIEDIKRVYYKDFLKKLEVIVNAYEDIYTDNGVQKMYKNFKKIF</sequence>
<dbReference type="HOGENOM" id="CLU_1765767_0_0_0"/>
<dbReference type="AlphaFoldDB" id="U2PYE2"/>